<feature type="compositionally biased region" description="Basic residues" evidence="1">
    <location>
        <begin position="260"/>
        <end position="274"/>
    </location>
</feature>
<sequence length="274" mass="29735">MDVPSSTTMGDACFSPSTGGDGKRKRNRKAKKFADYVAWEEEATTEREEEPTEDGQHHNKRNRKGKSTATQQTPHQSSPFAATPVASPSPSDTAPATGSHDTIVSVKKVAGVQNATRKALEWLQYGDMSLVELGQSLPKLSKARVEVVMEALRAAGLVTLVRKHAPNAMGEDHVTEVYRFSAGRSPATALEIGGGRPVSLGSISKRIKTSQAELTGLNERINVLKISPVREQPNHPSLSITPSFTPTGRKYSRTHDGKHARPRLVQNHARKSTT</sequence>
<feature type="region of interest" description="Disordered" evidence="1">
    <location>
        <begin position="1"/>
        <end position="100"/>
    </location>
</feature>
<dbReference type="AlphaFoldDB" id="D7FN54"/>
<reference evidence="2 3" key="1">
    <citation type="journal article" date="2010" name="Nature">
        <title>The Ectocarpus genome and the independent evolution of multicellularity in brown algae.</title>
        <authorList>
            <person name="Cock J.M."/>
            <person name="Sterck L."/>
            <person name="Rouze P."/>
            <person name="Scornet D."/>
            <person name="Allen A.E."/>
            <person name="Amoutzias G."/>
            <person name="Anthouard V."/>
            <person name="Artiguenave F."/>
            <person name="Aury J.M."/>
            <person name="Badger J.H."/>
            <person name="Beszteri B."/>
            <person name="Billiau K."/>
            <person name="Bonnet E."/>
            <person name="Bothwell J.H."/>
            <person name="Bowler C."/>
            <person name="Boyen C."/>
            <person name="Brownlee C."/>
            <person name="Carrano C.J."/>
            <person name="Charrier B."/>
            <person name="Cho G.Y."/>
            <person name="Coelho S.M."/>
            <person name="Collen J."/>
            <person name="Corre E."/>
            <person name="Da Silva C."/>
            <person name="Delage L."/>
            <person name="Delaroque N."/>
            <person name="Dittami S.M."/>
            <person name="Doulbeau S."/>
            <person name="Elias M."/>
            <person name="Farnham G."/>
            <person name="Gachon C.M."/>
            <person name="Gschloessl B."/>
            <person name="Heesch S."/>
            <person name="Jabbari K."/>
            <person name="Jubin C."/>
            <person name="Kawai H."/>
            <person name="Kimura K."/>
            <person name="Kloareg B."/>
            <person name="Kupper F.C."/>
            <person name="Lang D."/>
            <person name="Le Bail A."/>
            <person name="Leblanc C."/>
            <person name="Lerouge P."/>
            <person name="Lohr M."/>
            <person name="Lopez P.J."/>
            <person name="Martens C."/>
            <person name="Maumus F."/>
            <person name="Michel G."/>
            <person name="Miranda-Saavedra D."/>
            <person name="Morales J."/>
            <person name="Moreau H."/>
            <person name="Motomura T."/>
            <person name="Nagasato C."/>
            <person name="Napoli C.A."/>
            <person name="Nelson D.R."/>
            <person name="Nyvall-Collen P."/>
            <person name="Peters A.F."/>
            <person name="Pommier C."/>
            <person name="Potin P."/>
            <person name="Poulain J."/>
            <person name="Quesneville H."/>
            <person name="Read B."/>
            <person name="Rensing S.A."/>
            <person name="Ritter A."/>
            <person name="Rousvoal S."/>
            <person name="Samanta M."/>
            <person name="Samson G."/>
            <person name="Schroeder D.C."/>
            <person name="Segurens B."/>
            <person name="Strittmatter M."/>
            <person name="Tonon T."/>
            <person name="Tregear J.W."/>
            <person name="Valentin K."/>
            <person name="von Dassow P."/>
            <person name="Yamagishi T."/>
            <person name="Van de Peer Y."/>
            <person name="Wincker P."/>
        </authorList>
    </citation>
    <scope>NUCLEOTIDE SEQUENCE [LARGE SCALE GENOMIC DNA]</scope>
    <source>
        <strain evidence="3">Ec32 / CCAP1310/4</strain>
    </source>
</reference>
<feature type="compositionally biased region" description="Polar residues" evidence="1">
    <location>
        <begin position="67"/>
        <end position="100"/>
    </location>
</feature>
<gene>
    <name evidence="2" type="ORF">Esi_0175_0022</name>
</gene>
<organism evidence="2 3">
    <name type="scientific">Ectocarpus siliculosus</name>
    <name type="common">Brown alga</name>
    <name type="synonym">Conferva siliculosa</name>
    <dbReference type="NCBI Taxonomy" id="2880"/>
    <lineage>
        <taxon>Eukaryota</taxon>
        <taxon>Sar</taxon>
        <taxon>Stramenopiles</taxon>
        <taxon>Ochrophyta</taxon>
        <taxon>PX clade</taxon>
        <taxon>Phaeophyceae</taxon>
        <taxon>Ectocarpales</taxon>
        <taxon>Ectocarpaceae</taxon>
        <taxon>Ectocarpus</taxon>
    </lineage>
</organism>
<proteinExistence type="predicted"/>
<name>D7FN54_ECTSI</name>
<accession>D7FN54</accession>
<feature type="region of interest" description="Disordered" evidence="1">
    <location>
        <begin position="228"/>
        <end position="274"/>
    </location>
</feature>
<dbReference type="EMBL" id="FN649741">
    <property type="protein sequence ID" value="CBJ30115.1"/>
    <property type="molecule type" value="Genomic_DNA"/>
</dbReference>
<keyword evidence="3" id="KW-1185">Reference proteome</keyword>
<dbReference type="InParanoid" id="D7FN54"/>
<dbReference type="OrthoDB" id="10406703at2759"/>
<protein>
    <submittedName>
        <fullName evidence="2">Uncharacterized protein</fullName>
    </submittedName>
</protein>
<evidence type="ECO:0000313" key="2">
    <source>
        <dbReference type="EMBL" id="CBJ30115.1"/>
    </source>
</evidence>
<evidence type="ECO:0000313" key="3">
    <source>
        <dbReference type="Proteomes" id="UP000002630"/>
    </source>
</evidence>
<dbReference type="EMBL" id="FN648255">
    <property type="protein sequence ID" value="CBJ30115.1"/>
    <property type="molecule type" value="Genomic_DNA"/>
</dbReference>
<feature type="compositionally biased region" description="Polar residues" evidence="1">
    <location>
        <begin position="234"/>
        <end position="246"/>
    </location>
</feature>
<feature type="compositionally biased region" description="Acidic residues" evidence="1">
    <location>
        <begin position="38"/>
        <end position="53"/>
    </location>
</feature>
<evidence type="ECO:0000256" key="1">
    <source>
        <dbReference type="SAM" id="MobiDB-lite"/>
    </source>
</evidence>
<dbReference type="Proteomes" id="UP000002630">
    <property type="component" value="Linkage Group LG16"/>
</dbReference>